<dbReference type="PANTHER" id="PTHR11654">
    <property type="entry name" value="OLIGOPEPTIDE TRANSPORTER-RELATED"/>
    <property type="match status" value="1"/>
</dbReference>
<comment type="subcellular location">
    <subcellularLocation>
        <location evidence="1">Membrane</location>
        <topology evidence="1">Multi-pass membrane protein</topology>
    </subcellularLocation>
</comment>
<feature type="transmembrane region" description="Helical" evidence="7">
    <location>
        <begin position="179"/>
        <end position="201"/>
    </location>
</feature>
<evidence type="ECO:0000256" key="2">
    <source>
        <dbReference type="ARBA" id="ARBA00005982"/>
    </source>
</evidence>
<feature type="transmembrane region" description="Helical" evidence="7">
    <location>
        <begin position="149"/>
        <end position="167"/>
    </location>
</feature>
<dbReference type="Gene3D" id="1.20.1250.20">
    <property type="entry name" value="MFS general substrate transporter like domains"/>
    <property type="match status" value="1"/>
</dbReference>
<evidence type="ECO:0000256" key="1">
    <source>
        <dbReference type="ARBA" id="ARBA00004141"/>
    </source>
</evidence>
<gene>
    <name evidence="8" type="ORF">N7456_003628</name>
</gene>
<evidence type="ECO:0000256" key="3">
    <source>
        <dbReference type="ARBA" id="ARBA00022692"/>
    </source>
</evidence>
<dbReference type="GO" id="GO:0022857">
    <property type="term" value="F:transmembrane transporter activity"/>
    <property type="evidence" value="ECO:0007669"/>
    <property type="project" value="InterPro"/>
</dbReference>
<feature type="transmembrane region" description="Helical" evidence="7">
    <location>
        <begin position="291"/>
        <end position="316"/>
    </location>
</feature>
<evidence type="ECO:0000256" key="6">
    <source>
        <dbReference type="SAM" id="MobiDB-lite"/>
    </source>
</evidence>
<dbReference type="Pfam" id="PF00854">
    <property type="entry name" value="PTR2"/>
    <property type="match status" value="1"/>
</dbReference>
<proteinExistence type="inferred from homology"/>
<comment type="caution">
    <text evidence="8">The sequence shown here is derived from an EMBL/GenBank/DDBJ whole genome shotgun (WGS) entry which is preliminary data.</text>
</comment>
<feature type="compositionally biased region" description="Polar residues" evidence="6">
    <location>
        <begin position="29"/>
        <end position="45"/>
    </location>
</feature>
<keyword evidence="5 7" id="KW-0472">Membrane</keyword>
<dbReference type="Proteomes" id="UP001149165">
    <property type="component" value="Unassembled WGS sequence"/>
</dbReference>
<feature type="compositionally biased region" description="Polar residues" evidence="6">
    <location>
        <begin position="1"/>
        <end position="10"/>
    </location>
</feature>
<keyword evidence="4 7" id="KW-1133">Transmembrane helix</keyword>
<evidence type="ECO:0000313" key="9">
    <source>
        <dbReference type="Proteomes" id="UP001149165"/>
    </source>
</evidence>
<organism evidence="8 9">
    <name type="scientific">Penicillium angulare</name>
    <dbReference type="NCBI Taxonomy" id="116970"/>
    <lineage>
        <taxon>Eukaryota</taxon>
        <taxon>Fungi</taxon>
        <taxon>Dikarya</taxon>
        <taxon>Ascomycota</taxon>
        <taxon>Pezizomycotina</taxon>
        <taxon>Eurotiomycetes</taxon>
        <taxon>Eurotiomycetidae</taxon>
        <taxon>Eurotiales</taxon>
        <taxon>Aspergillaceae</taxon>
        <taxon>Penicillium</taxon>
    </lineage>
</organism>
<dbReference type="GO" id="GO:0016020">
    <property type="term" value="C:membrane"/>
    <property type="evidence" value="ECO:0007669"/>
    <property type="project" value="UniProtKB-SubCell"/>
</dbReference>
<feature type="region of interest" description="Disordered" evidence="6">
    <location>
        <begin position="1"/>
        <end position="45"/>
    </location>
</feature>
<dbReference type="InterPro" id="IPR000109">
    <property type="entry name" value="POT_fam"/>
</dbReference>
<name>A0A9W9FV52_9EURO</name>
<evidence type="ECO:0000313" key="8">
    <source>
        <dbReference type="EMBL" id="KAJ5106953.1"/>
    </source>
</evidence>
<feature type="transmembrane region" description="Helical" evidence="7">
    <location>
        <begin position="534"/>
        <end position="554"/>
    </location>
</feature>
<feature type="transmembrane region" description="Helical" evidence="7">
    <location>
        <begin position="207"/>
        <end position="232"/>
    </location>
</feature>
<keyword evidence="9" id="KW-1185">Reference proteome</keyword>
<dbReference type="OrthoDB" id="8904098at2759"/>
<evidence type="ECO:0000256" key="7">
    <source>
        <dbReference type="SAM" id="Phobius"/>
    </source>
</evidence>
<dbReference type="AlphaFoldDB" id="A0A9W9FV52"/>
<feature type="transmembrane region" description="Helical" evidence="7">
    <location>
        <begin position="444"/>
        <end position="463"/>
    </location>
</feature>
<protein>
    <submittedName>
        <fullName evidence="8">POT family-domain-containing protein</fullName>
    </submittedName>
</protein>
<sequence length="593" mass="64259">MSGPTPNLTGSAADPAEPHQHSRLVLLSPGSNTDHNTDNDASSSLAKIDQDLSLDENHKDKVQTTQNAIGQANLSVTDDRPIATPDEVRDLLHVVDDIPVLLWIAALAGILERFVWYGATAPLQNYLQNAPGGGLPGALGLGQAAATNIVNALMIGSTITPVPAAVLADSWLGRYKTMIYSAIIEAIGATILFATSLPIAIREGAALAGVIVACILLAVGSGGFKTSVVPFLADQYTTTEFRVKIKSDGQKVVVSRELTITYIYNVFYWGVNIICFAADMTPLLERYVDFWLAYLIPCCAMWLALIPIFVSAKYFVRAPPTSNIMPQVASALRLGIAGGFKMDSAKPEAQIQRGRQVPWEDSFIEDIKRSLLTCRVLLLFPIHWLCYNQTFNNLISQAGQMVTYGIPNDMMKIAGPISGIIVAPAIQKGLYPYLTKRRIAFGPIARMVIGFICLTVSMVYITVIQKLIYEAGPCYEHPLSCSASNNGAIPNQISVFLQLPIYFIGALAEVFCLTTGTEYAYNNAPDSMKTLVQAIWLAMGGIGSCIALAFTPLTEDPYLVTMYAILTGLLGGATFLLWILFRRLDVSKTDDSV</sequence>
<evidence type="ECO:0000256" key="5">
    <source>
        <dbReference type="ARBA" id="ARBA00023136"/>
    </source>
</evidence>
<feature type="transmembrane region" description="Helical" evidence="7">
    <location>
        <begin position="253"/>
        <end position="271"/>
    </location>
</feature>
<accession>A0A9W9FV52</accession>
<reference evidence="8" key="1">
    <citation type="submission" date="2022-11" db="EMBL/GenBank/DDBJ databases">
        <authorList>
            <person name="Petersen C."/>
        </authorList>
    </citation>
    <scope>NUCLEOTIDE SEQUENCE</scope>
    <source>
        <strain evidence="8">IBT 30069</strain>
    </source>
</reference>
<dbReference type="SUPFAM" id="SSF103473">
    <property type="entry name" value="MFS general substrate transporter"/>
    <property type="match status" value="1"/>
</dbReference>
<keyword evidence="3 7" id="KW-0812">Transmembrane</keyword>
<evidence type="ECO:0000256" key="4">
    <source>
        <dbReference type="ARBA" id="ARBA00022989"/>
    </source>
</evidence>
<dbReference type="InterPro" id="IPR036259">
    <property type="entry name" value="MFS_trans_sf"/>
</dbReference>
<comment type="similarity">
    <text evidence="2">Belongs to the major facilitator superfamily. Proton-dependent oligopeptide transporter (POT/PTR) (TC 2.A.17) family.</text>
</comment>
<dbReference type="EMBL" id="JAPQKH010000003">
    <property type="protein sequence ID" value="KAJ5106953.1"/>
    <property type="molecule type" value="Genomic_DNA"/>
</dbReference>
<reference evidence="8" key="2">
    <citation type="journal article" date="2023" name="IMA Fungus">
        <title>Comparative genomic study of the Penicillium genus elucidates a diverse pangenome and 15 lateral gene transfer events.</title>
        <authorList>
            <person name="Petersen C."/>
            <person name="Sorensen T."/>
            <person name="Nielsen M.R."/>
            <person name="Sondergaard T.E."/>
            <person name="Sorensen J.L."/>
            <person name="Fitzpatrick D.A."/>
            <person name="Frisvad J.C."/>
            <person name="Nielsen K.L."/>
        </authorList>
    </citation>
    <scope>NUCLEOTIDE SEQUENCE</scope>
    <source>
        <strain evidence="8">IBT 30069</strain>
    </source>
</reference>
<feature type="transmembrane region" description="Helical" evidence="7">
    <location>
        <begin position="560"/>
        <end position="581"/>
    </location>
</feature>